<sequence>MTSSAQRTAQALRARSRKTEASLVRVKSVVDQLAKSGGPITVAAVARQADVSRTFLYEHAEARDLVTEATLLARGLRAQTDQAQRAVVEASWRERALNTEEALKATNAEVVNQRERIAELLGQLAGLQGEWTDADVVRITTINVALHREVRALTAERDRLTRRLGAARDNARFADKRIAALEAQIAEQLTAPPS</sequence>
<dbReference type="Proteomes" id="UP001432209">
    <property type="component" value="Chromosome"/>
</dbReference>
<feature type="coiled-coil region" evidence="1">
    <location>
        <begin position="103"/>
        <end position="184"/>
    </location>
</feature>
<protein>
    <submittedName>
        <fullName evidence="2">DUF6262 family protein</fullName>
    </submittedName>
</protein>
<dbReference type="Pfam" id="PF19776">
    <property type="entry name" value="DUF6262"/>
    <property type="match status" value="1"/>
</dbReference>
<evidence type="ECO:0000313" key="3">
    <source>
        <dbReference type="Proteomes" id="UP001432209"/>
    </source>
</evidence>
<gene>
    <name evidence="2" type="ORF">OG442_06930</name>
</gene>
<evidence type="ECO:0000256" key="1">
    <source>
        <dbReference type="SAM" id="Coils"/>
    </source>
</evidence>
<organism evidence="2 3">
    <name type="scientific">Streptomyces niveus</name>
    <name type="common">Streptomyces spheroides</name>
    <dbReference type="NCBI Taxonomy" id="193462"/>
    <lineage>
        <taxon>Bacteria</taxon>
        <taxon>Bacillati</taxon>
        <taxon>Actinomycetota</taxon>
        <taxon>Actinomycetes</taxon>
        <taxon>Kitasatosporales</taxon>
        <taxon>Streptomycetaceae</taxon>
        <taxon>Streptomyces</taxon>
    </lineage>
</organism>
<dbReference type="RefSeq" id="WP_329074931.1">
    <property type="nucleotide sequence ID" value="NZ_CP109495.1"/>
</dbReference>
<keyword evidence="3" id="KW-1185">Reference proteome</keyword>
<accession>A0ABZ2A1F3</accession>
<name>A0ABZ2A1F3_STRNV</name>
<dbReference type="EMBL" id="CP109495">
    <property type="protein sequence ID" value="WUX51293.1"/>
    <property type="molecule type" value="Genomic_DNA"/>
</dbReference>
<proteinExistence type="predicted"/>
<keyword evidence="1" id="KW-0175">Coiled coil</keyword>
<dbReference type="InterPro" id="IPR046229">
    <property type="entry name" value="TnpC-like"/>
</dbReference>
<reference evidence="2" key="1">
    <citation type="submission" date="2022-10" db="EMBL/GenBank/DDBJ databases">
        <title>The complete genomes of actinobacterial strains from the NBC collection.</title>
        <authorList>
            <person name="Joergensen T.S."/>
            <person name="Alvarez Arevalo M."/>
            <person name="Sterndorff E.B."/>
            <person name="Faurdal D."/>
            <person name="Vuksanovic O."/>
            <person name="Mourched A.-S."/>
            <person name="Charusanti P."/>
            <person name="Shaw S."/>
            <person name="Blin K."/>
            <person name="Weber T."/>
        </authorList>
    </citation>
    <scope>NUCLEOTIDE SEQUENCE</scope>
    <source>
        <strain evidence="2">NBC_01432</strain>
    </source>
</reference>
<evidence type="ECO:0000313" key="2">
    <source>
        <dbReference type="EMBL" id="WUX51293.1"/>
    </source>
</evidence>